<evidence type="ECO:0000313" key="4">
    <source>
        <dbReference type="EMBL" id="MBJ2135004.1"/>
    </source>
</evidence>
<dbReference type="PANTHER" id="PTHR42852:SF17">
    <property type="entry name" value="THIOREDOXIN-LIKE PROTEIN HI_1115"/>
    <property type="match status" value="1"/>
</dbReference>
<feature type="domain" description="Thioredoxin" evidence="3">
    <location>
        <begin position="66"/>
        <end position="206"/>
    </location>
</feature>
<dbReference type="Gene3D" id="3.40.30.10">
    <property type="entry name" value="Glutaredoxin"/>
    <property type="match status" value="1"/>
</dbReference>
<feature type="chain" id="PRO_5045401547" evidence="2">
    <location>
        <begin position="20"/>
        <end position="207"/>
    </location>
</feature>
<dbReference type="InterPro" id="IPR036249">
    <property type="entry name" value="Thioredoxin-like_sf"/>
</dbReference>
<evidence type="ECO:0000313" key="5">
    <source>
        <dbReference type="Proteomes" id="UP000649232"/>
    </source>
</evidence>
<feature type="signal peptide" evidence="2">
    <location>
        <begin position="1"/>
        <end position="19"/>
    </location>
</feature>
<dbReference type="EMBL" id="JAEILT010000001">
    <property type="protein sequence ID" value="MBJ2135004.1"/>
    <property type="molecule type" value="Genomic_DNA"/>
</dbReference>
<evidence type="ECO:0000259" key="3">
    <source>
        <dbReference type="PROSITE" id="PS51352"/>
    </source>
</evidence>
<evidence type="ECO:0000256" key="1">
    <source>
        <dbReference type="ARBA" id="ARBA00023284"/>
    </source>
</evidence>
<dbReference type="SUPFAM" id="SSF52833">
    <property type="entry name" value="Thioredoxin-like"/>
    <property type="match status" value="1"/>
</dbReference>
<dbReference type="InterPro" id="IPR000866">
    <property type="entry name" value="AhpC/TSA"/>
</dbReference>
<sequence length="207" mass="22861">MFFMLLVLLLTLSTLTARAAETARTTETARVTETARPTETARAIEAARAIETARASKTEQKSPVQQAALKMAPSWSLFDAEGNLVSSKDFAGKPLIIHFWATWCPYCKKLQPGLDRLFEKYQDQGLQMIAISLLEEEGAKPQETLTARGMSFKTLVGGDSVAMEKFFVRGTPTTFFINAKGQVVVATRLSDPNDPRLEQVVKSLMVN</sequence>
<dbReference type="InterPro" id="IPR017937">
    <property type="entry name" value="Thioredoxin_CS"/>
</dbReference>
<keyword evidence="1" id="KW-0676">Redox-active center</keyword>
<dbReference type="PANTHER" id="PTHR42852">
    <property type="entry name" value="THIOL:DISULFIDE INTERCHANGE PROTEIN DSBE"/>
    <property type="match status" value="1"/>
</dbReference>
<dbReference type="Proteomes" id="UP000649232">
    <property type="component" value="Unassembled WGS sequence"/>
</dbReference>
<proteinExistence type="predicted"/>
<reference evidence="4 5" key="1">
    <citation type="submission" date="2020-12" db="EMBL/GenBank/DDBJ databases">
        <title>Draft genome sequences of nine environmental bacterial isolates colonizing plastic.</title>
        <authorList>
            <person name="Borre I."/>
            <person name="Sonnenschein E.C."/>
        </authorList>
    </citation>
    <scope>NUCLEOTIDE SEQUENCE [LARGE SCALE GENOMIC DNA]</scope>
    <source>
        <strain evidence="4 5">IB30</strain>
    </source>
</reference>
<dbReference type="PROSITE" id="PS00194">
    <property type="entry name" value="THIOREDOXIN_1"/>
    <property type="match status" value="1"/>
</dbReference>
<organism evidence="4 5">
    <name type="scientific">Paraglaciecola chathamensis</name>
    <dbReference type="NCBI Taxonomy" id="368405"/>
    <lineage>
        <taxon>Bacteria</taxon>
        <taxon>Pseudomonadati</taxon>
        <taxon>Pseudomonadota</taxon>
        <taxon>Gammaproteobacteria</taxon>
        <taxon>Alteromonadales</taxon>
        <taxon>Alteromonadaceae</taxon>
        <taxon>Paraglaciecola</taxon>
    </lineage>
</organism>
<dbReference type="InterPro" id="IPR013766">
    <property type="entry name" value="Thioredoxin_domain"/>
</dbReference>
<comment type="caution">
    <text evidence="4">The sequence shown here is derived from an EMBL/GenBank/DDBJ whole genome shotgun (WGS) entry which is preliminary data.</text>
</comment>
<dbReference type="PROSITE" id="PS51352">
    <property type="entry name" value="THIOREDOXIN_2"/>
    <property type="match status" value="1"/>
</dbReference>
<dbReference type="CDD" id="cd02966">
    <property type="entry name" value="TlpA_like_family"/>
    <property type="match status" value="1"/>
</dbReference>
<name>A0ABS0W8B9_9ALTE</name>
<evidence type="ECO:0000256" key="2">
    <source>
        <dbReference type="SAM" id="SignalP"/>
    </source>
</evidence>
<dbReference type="Pfam" id="PF00578">
    <property type="entry name" value="AhpC-TSA"/>
    <property type="match status" value="1"/>
</dbReference>
<accession>A0ABS0W8B9</accession>
<dbReference type="InterPro" id="IPR050553">
    <property type="entry name" value="Thioredoxin_ResA/DsbE_sf"/>
</dbReference>
<keyword evidence="2" id="KW-0732">Signal</keyword>
<protein>
    <submittedName>
        <fullName evidence="4">TlpA family protein disulfide reductase</fullName>
    </submittedName>
</protein>
<gene>
    <name evidence="4" type="ORF">JEU11_00915</name>
</gene>